<organism evidence="2 3">
    <name type="scientific">Hydrogenophaga intermedia</name>
    <dbReference type="NCBI Taxonomy" id="65786"/>
    <lineage>
        <taxon>Bacteria</taxon>
        <taxon>Pseudomonadati</taxon>
        <taxon>Pseudomonadota</taxon>
        <taxon>Betaproteobacteria</taxon>
        <taxon>Burkholderiales</taxon>
        <taxon>Comamonadaceae</taxon>
        <taxon>Hydrogenophaga</taxon>
    </lineage>
</organism>
<evidence type="ECO:0000313" key="3">
    <source>
        <dbReference type="Proteomes" id="UP000028878"/>
    </source>
</evidence>
<dbReference type="Pfam" id="PF01965">
    <property type="entry name" value="DJ-1_PfpI"/>
    <property type="match status" value="1"/>
</dbReference>
<accession>A0A1L1PIR0</accession>
<protein>
    <submittedName>
        <fullName evidence="2">Thij/pfpi domain-containing protein</fullName>
    </submittedName>
</protein>
<name>A0A1L1PIR0_HYDIT</name>
<dbReference type="EMBL" id="CCAE010000013">
    <property type="protein sequence ID" value="CDN87639.1"/>
    <property type="molecule type" value="Genomic_DNA"/>
</dbReference>
<dbReference type="InterPro" id="IPR029062">
    <property type="entry name" value="Class_I_gatase-like"/>
</dbReference>
<dbReference type="InterPro" id="IPR052158">
    <property type="entry name" value="INH-QAR"/>
</dbReference>
<dbReference type="PANTHER" id="PTHR43130:SF2">
    <property type="entry name" value="DJ-1_PFPI DOMAIN-CONTAINING PROTEIN"/>
    <property type="match status" value="1"/>
</dbReference>
<dbReference type="GO" id="GO:0006355">
    <property type="term" value="P:regulation of DNA-templated transcription"/>
    <property type="evidence" value="ECO:0007669"/>
    <property type="project" value="TreeGrafter"/>
</dbReference>
<dbReference type="PANTHER" id="PTHR43130">
    <property type="entry name" value="ARAC-FAMILY TRANSCRIPTIONAL REGULATOR"/>
    <property type="match status" value="1"/>
</dbReference>
<dbReference type="RefSeq" id="WP_009519412.1">
    <property type="nucleotide sequence ID" value="NZ_CCAE010000013.1"/>
</dbReference>
<gene>
    <name evidence="2" type="ORF">BN948_02064</name>
</gene>
<sequence length="210" mass="22192">MHIAILTFDGFNELDSLIALGILNRIKRPDWRVSIACPAPRVRSMNGVVMEAQADLRAVSAADAVIVGSGIKTREVVADAELMAQLQLDPSRQLLGAQCSGTLVLAKLGLLGDVPACTDLTTKPWVEEAGVRVLEQPFVAHGNVATAGGCLASQYLAAWLIARLVDEEAARGALHYVAPVGEKEPYVERAMANIAPFLGETALTAPASIP</sequence>
<feature type="domain" description="DJ-1/PfpI" evidence="1">
    <location>
        <begin position="2"/>
        <end position="157"/>
    </location>
</feature>
<dbReference type="AlphaFoldDB" id="A0A1L1PIR0"/>
<proteinExistence type="predicted"/>
<dbReference type="InterPro" id="IPR002818">
    <property type="entry name" value="DJ-1/PfpI"/>
</dbReference>
<dbReference type="SUPFAM" id="SSF52317">
    <property type="entry name" value="Class I glutamine amidotransferase-like"/>
    <property type="match status" value="1"/>
</dbReference>
<keyword evidence="3" id="KW-1185">Reference proteome</keyword>
<dbReference type="Proteomes" id="UP000028878">
    <property type="component" value="Unassembled WGS sequence"/>
</dbReference>
<evidence type="ECO:0000313" key="2">
    <source>
        <dbReference type="EMBL" id="CDN87639.1"/>
    </source>
</evidence>
<dbReference type="Gene3D" id="3.40.50.880">
    <property type="match status" value="1"/>
</dbReference>
<evidence type="ECO:0000259" key="1">
    <source>
        <dbReference type="Pfam" id="PF01965"/>
    </source>
</evidence>
<reference evidence="3" key="1">
    <citation type="submission" date="2014-11" db="EMBL/GenBank/DDBJ databases">
        <title>Draft genome sequence of Hydrogenophaga intermedia S1.</title>
        <authorList>
            <person name="Gan H.M."/>
            <person name="Chew T.H."/>
            <person name="Stolz A."/>
        </authorList>
    </citation>
    <scope>NUCLEOTIDE SEQUENCE [LARGE SCALE GENOMIC DNA]</scope>
    <source>
        <strain evidence="3">S1</strain>
    </source>
</reference>